<dbReference type="Gene3D" id="1.10.287.850">
    <property type="entry name" value="HP0062-like domain"/>
    <property type="match status" value="1"/>
</dbReference>
<sequence>MPSVTINPGALAQAVSNLAMIANALTMAGNYSCLTTQAIKAPGDDCVSRDAREQLFEHAQQCRKIIDAAAHTLEAHASHLQVAATMYSDTETDNAITILPEPN</sequence>
<protein>
    <recommendedName>
        <fullName evidence="1">PE domain-containing protein</fullName>
    </recommendedName>
</protein>
<feature type="domain" description="PE" evidence="1">
    <location>
        <begin position="4"/>
        <end position="94"/>
    </location>
</feature>
<evidence type="ECO:0000313" key="3">
    <source>
        <dbReference type="Proteomes" id="UP000036334"/>
    </source>
</evidence>
<proteinExistence type="predicted"/>
<keyword evidence="3" id="KW-1185">Reference proteome</keyword>
<dbReference type="InterPro" id="IPR038332">
    <property type="entry name" value="PPE_sf"/>
</dbReference>
<dbReference type="SUPFAM" id="SSF140459">
    <property type="entry name" value="PE/PPE dimer-like"/>
    <property type="match status" value="1"/>
</dbReference>
<dbReference type="EMBL" id="LDPR01000020">
    <property type="protein sequence ID" value="KLO34881.1"/>
    <property type="molecule type" value="Genomic_DNA"/>
</dbReference>
<dbReference type="PATRIC" id="fig|29311.21.peg.2121"/>
<dbReference type="Pfam" id="PF00934">
    <property type="entry name" value="PE"/>
    <property type="match status" value="1"/>
</dbReference>
<reference evidence="2 3" key="1">
    <citation type="submission" date="2015-05" db="EMBL/GenBank/DDBJ databases">
        <title>Genome sequence of Mycobacterium haemophilum.</title>
        <authorList>
            <person name="Greninger A.L."/>
            <person name="Cunningham G."/>
            <person name="Miller S."/>
        </authorList>
    </citation>
    <scope>NUCLEOTIDE SEQUENCE [LARGE SCALE GENOMIC DNA]</scope>
    <source>
        <strain evidence="3">UC1</strain>
    </source>
</reference>
<dbReference type="Proteomes" id="UP000036334">
    <property type="component" value="Unassembled WGS sequence"/>
</dbReference>
<evidence type="ECO:0000259" key="1">
    <source>
        <dbReference type="Pfam" id="PF00934"/>
    </source>
</evidence>
<dbReference type="RefSeq" id="WP_082129611.1">
    <property type="nucleotide sequence ID" value="NZ_LDPQ01000024.1"/>
</dbReference>
<name>A0A0I9TYP6_9MYCO</name>
<accession>A0A0I9TYP6</accession>
<dbReference type="InterPro" id="IPR000084">
    <property type="entry name" value="PE-PGRS_N"/>
</dbReference>
<dbReference type="AlphaFoldDB" id="A0A0I9TYP6"/>
<comment type="caution">
    <text evidence="2">The sequence shown here is derived from an EMBL/GenBank/DDBJ whole genome shotgun (WGS) entry which is preliminary data.</text>
</comment>
<organism evidence="2 3">
    <name type="scientific">Mycobacterium haemophilum</name>
    <dbReference type="NCBI Taxonomy" id="29311"/>
    <lineage>
        <taxon>Bacteria</taxon>
        <taxon>Bacillati</taxon>
        <taxon>Actinomycetota</taxon>
        <taxon>Actinomycetes</taxon>
        <taxon>Mycobacteriales</taxon>
        <taxon>Mycobacteriaceae</taxon>
        <taxon>Mycobacterium</taxon>
    </lineage>
</organism>
<evidence type="ECO:0000313" key="2">
    <source>
        <dbReference type="EMBL" id="KLO34881.1"/>
    </source>
</evidence>
<gene>
    <name evidence="2" type="ORF">ABH38_17680</name>
</gene>